<keyword evidence="2" id="KW-1133">Transmembrane helix</keyword>
<keyword evidence="2" id="KW-0472">Membrane</keyword>
<feature type="region of interest" description="Disordered" evidence="1">
    <location>
        <begin position="199"/>
        <end position="224"/>
    </location>
</feature>
<gene>
    <name evidence="4" type="primary">LOC107217767</name>
</gene>
<proteinExistence type="predicted"/>
<dbReference type="InterPro" id="IPR031878">
    <property type="entry name" value="Commissureless"/>
</dbReference>
<dbReference type="RefSeq" id="XP_015510900.1">
    <property type="nucleotide sequence ID" value="XM_015655414.2"/>
</dbReference>
<keyword evidence="4" id="KW-0808">Transferase</keyword>
<dbReference type="Proteomes" id="UP000829291">
    <property type="component" value="Chromosome 2"/>
</dbReference>
<accession>A0A6J0B7B2</accession>
<evidence type="ECO:0000313" key="4">
    <source>
        <dbReference type="RefSeq" id="XP_015510900.1"/>
    </source>
</evidence>
<name>A0A6J0B7B2_NEOLC</name>
<evidence type="ECO:0000256" key="2">
    <source>
        <dbReference type="SAM" id="Phobius"/>
    </source>
</evidence>
<dbReference type="InParanoid" id="A0A6J0B7B2"/>
<protein>
    <submittedName>
        <fullName evidence="4">Probable serine/threonine-protein kinase irlF</fullName>
    </submittedName>
</protein>
<dbReference type="KEGG" id="nlo:107217767"/>
<keyword evidence="3" id="KW-1185">Reference proteome</keyword>
<keyword evidence="4" id="KW-0418">Kinase</keyword>
<organism evidence="4">
    <name type="scientific">Neodiprion lecontei</name>
    <name type="common">Redheaded pine sawfly</name>
    <dbReference type="NCBI Taxonomy" id="441921"/>
    <lineage>
        <taxon>Eukaryota</taxon>
        <taxon>Metazoa</taxon>
        <taxon>Ecdysozoa</taxon>
        <taxon>Arthropoda</taxon>
        <taxon>Hexapoda</taxon>
        <taxon>Insecta</taxon>
        <taxon>Pterygota</taxon>
        <taxon>Neoptera</taxon>
        <taxon>Endopterygota</taxon>
        <taxon>Hymenoptera</taxon>
        <taxon>Tenthredinoidea</taxon>
        <taxon>Diprionidae</taxon>
        <taxon>Diprioninae</taxon>
        <taxon>Neodiprion</taxon>
    </lineage>
</organism>
<dbReference type="GO" id="GO:0007411">
    <property type="term" value="P:axon guidance"/>
    <property type="evidence" value="ECO:0007669"/>
    <property type="project" value="InterPro"/>
</dbReference>
<dbReference type="AlphaFoldDB" id="A0A6J0B7B2"/>
<dbReference type="GO" id="GO:0016301">
    <property type="term" value="F:kinase activity"/>
    <property type="evidence" value="ECO:0007669"/>
    <property type="project" value="UniProtKB-KW"/>
</dbReference>
<reference evidence="4" key="1">
    <citation type="submission" date="2025-08" db="UniProtKB">
        <authorList>
            <consortium name="RefSeq"/>
        </authorList>
    </citation>
    <scope>IDENTIFICATION</scope>
    <source>
        <tissue evidence="4">Thorax and Abdomen</tissue>
    </source>
</reference>
<dbReference type="Pfam" id="PF15957">
    <property type="entry name" value="Comm"/>
    <property type="match status" value="1"/>
</dbReference>
<feature type="transmembrane region" description="Helical" evidence="2">
    <location>
        <begin position="62"/>
        <end position="85"/>
    </location>
</feature>
<dbReference type="OrthoDB" id="6627098at2759"/>
<sequence>MSVHGGTNVTRFVMENADRRSSAQDAFDENLTLVQVVSEVVQELESQREMSETEYEQFLADVWIGVVLTLMVLSCVCCMCSCLLYHKFQQWKRHVLEQRAAASRDPDCRGGDTESLPSYTLVSGLPSYEEALQQLKQVQAMRRGLDYVVVDCEKQVEAQTPSPIGSASLNHTNCAQTNHMSRLSVAELLQFYKIQQQQQQQQQQQPQQEPQQQPQQQSQQQLPPYQQQIEVDVQQQVIAKI</sequence>
<evidence type="ECO:0000313" key="3">
    <source>
        <dbReference type="Proteomes" id="UP000829291"/>
    </source>
</evidence>
<keyword evidence="2" id="KW-0812">Transmembrane</keyword>
<evidence type="ECO:0000256" key="1">
    <source>
        <dbReference type="SAM" id="MobiDB-lite"/>
    </source>
</evidence>